<reference evidence="1" key="1">
    <citation type="submission" date="2020-11" db="EMBL/GenBank/DDBJ databases">
        <authorList>
            <person name="Whitehead M."/>
        </authorList>
    </citation>
    <scope>NUCLEOTIDE SEQUENCE</scope>
    <source>
        <strain evidence="1">EGII</strain>
    </source>
</reference>
<name>A0A811V815_CERCA</name>
<sequence length="54" mass="5974">ISPKNCEQAFLLKTVNKLGKHSTSKHREKLVDTAIDDTAWKPAPSTCKYGTCDP</sequence>
<protein>
    <submittedName>
        <fullName evidence="1">(Mediterranean fruit fly) hypothetical protein</fullName>
    </submittedName>
</protein>
<feature type="non-terminal residue" evidence="1">
    <location>
        <position position="1"/>
    </location>
</feature>
<evidence type="ECO:0000313" key="2">
    <source>
        <dbReference type="Proteomes" id="UP000606786"/>
    </source>
</evidence>
<comment type="caution">
    <text evidence="1">The sequence shown here is derived from an EMBL/GenBank/DDBJ whole genome shotgun (WGS) entry which is preliminary data.</text>
</comment>
<gene>
    <name evidence="1" type="ORF">CCAP1982_LOCUS14987</name>
</gene>
<accession>A0A811V815</accession>
<organism evidence="1 2">
    <name type="scientific">Ceratitis capitata</name>
    <name type="common">Mediterranean fruit fly</name>
    <name type="synonym">Tephritis capitata</name>
    <dbReference type="NCBI Taxonomy" id="7213"/>
    <lineage>
        <taxon>Eukaryota</taxon>
        <taxon>Metazoa</taxon>
        <taxon>Ecdysozoa</taxon>
        <taxon>Arthropoda</taxon>
        <taxon>Hexapoda</taxon>
        <taxon>Insecta</taxon>
        <taxon>Pterygota</taxon>
        <taxon>Neoptera</taxon>
        <taxon>Endopterygota</taxon>
        <taxon>Diptera</taxon>
        <taxon>Brachycera</taxon>
        <taxon>Muscomorpha</taxon>
        <taxon>Tephritoidea</taxon>
        <taxon>Tephritidae</taxon>
        <taxon>Ceratitis</taxon>
        <taxon>Ceratitis</taxon>
    </lineage>
</organism>
<evidence type="ECO:0000313" key="1">
    <source>
        <dbReference type="EMBL" id="CAD7006688.1"/>
    </source>
</evidence>
<keyword evidence="2" id="KW-1185">Reference proteome</keyword>
<dbReference type="EMBL" id="CAJHJT010000034">
    <property type="protein sequence ID" value="CAD7006688.1"/>
    <property type="molecule type" value="Genomic_DNA"/>
</dbReference>
<dbReference type="AlphaFoldDB" id="A0A811V815"/>
<dbReference type="Proteomes" id="UP000606786">
    <property type="component" value="Unassembled WGS sequence"/>
</dbReference>
<proteinExistence type="predicted"/>